<dbReference type="Proteomes" id="UP001157915">
    <property type="component" value="Unassembled WGS sequence"/>
</dbReference>
<dbReference type="CDD" id="cd16917">
    <property type="entry name" value="HATPase_UhpB-NarQ-NarX-like"/>
    <property type="match status" value="1"/>
</dbReference>
<sequence length="1377" mass="156886">MQSSFPPSVSEDLSIHNLLLDQLDGYLKRMLHPSNTLWNGAVIIGKTGAGKTFLIEKYLQNSSFDVLISSQSPQLQHVPYAGLKLAIGNYLRTKFREMDPDTFVSFSEGLSLALGENFALMCEYIPELTMLVPKGGKQEISNTPKMENQLYYLFKVFFEYFSDFSDRVLILFTDDLQWIDGSSANLLQYLLTHIPPSKLLWLGAVRDSEEDLGQVDQLIGSLGFDQKHIQRIELGEFTLDQSRLFIEQLLGGKCELTASQLVHQLGKGNPALLSTLVDALVQEKLLVKDKEGWRGNVTEIKARFQGVNSTQFYQERLNSLSDSAKKIVGLNACAEQLSENDLEHLCSNIPDAKSVLAHLISDGILVVNHGKYVFSESYFREFIYSRLTNNQKSSYHFQLAKVLLRDNFSLLSNSDKVIIAQHLQFGTDSISQTGEKVHAATILLEVAKLQKDENAYSQAKIFLKASLELLKGLRWDEVNEILFQAHIESAKIEYLLGEYDLAEIKLDFLIEHLSIQKHRAEAFELKIVINNHLGRYRKAVVILQEILGELGIDIPSNDQELTKQIQVFQKHVSLQSSKIDALFEQEEDERQSSILRLLYIGGMAMHHTSEALMTWAALQLILRSRYFKLPNVSTIGYVSYGRMRIIAGDLTGGYEFGKMGLDINTALEDLQYRCRVLGVFAFYIQPWKRAFDESTILLQEGMEVGRKSGDLIGLYILKTHLFNLHFISGKPISGLLSFDFRESYPGMELTYYITHYQKELIRYLTTESPFLSLPKQHPGGLAAKLTLQEERFYRNYVLARYFFLFGYYDQAKACAEEANQNKKLQEASPLVPANILILSFSITQNWGNLKEEEKRENLAWLKGVFRDLNAWYNHAPANYASDYWLLKAEIGRISGANELQVEQDYKQACQFAGSNLYQAALSNELTGKYYLAKKDYDSAKLYFLESVNNYELWEAKRKVRQLVRQYSFLFDSSIRENNPLDIENILRELGGEMDAELISKKLLTILLRISASSGAAIQLIEEKGQFGQKGEMQLLNKPLRNREIFGAIDLSGIFLMSYRTKSPLIFDELEIDNGFPQLRLLNEAGIKSCMIFPVGISDSLSMIIYLESSFCSANYSNEIIRWVRILASQGGIILENARIYERSLLLNQEIKLEVEQKQDLMTLIEKQKNVHIKDLLKVQEYERERIAGELHDSLGSQLSTIKIRLANMFDKYEENHLLQEGKETLDKLDAAIGEVRKIAHHMSPVSLRRFGLPSALQSLIEDINESTPIIAELQVLGFERRLEDQIELTVYRICQELIQNVLKHASAKHLRVQLINHEDTLNITVEDDGIGIQKERKDWGMGLVGIEAKVQMLKGSFTIENQPNHGCLLVIDLPVNT</sequence>
<evidence type="ECO:0000259" key="1">
    <source>
        <dbReference type="PROSITE" id="PS50109"/>
    </source>
</evidence>
<dbReference type="InterPro" id="IPR003018">
    <property type="entry name" value="GAF"/>
</dbReference>
<protein>
    <submittedName>
        <fullName evidence="2">Predicted ATPase</fullName>
    </submittedName>
</protein>
<dbReference type="InterPro" id="IPR036890">
    <property type="entry name" value="HATPase_C_sf"/>
</dbReference>
<evidence type="ECO:0000313" key="3">
    <source>
        <dbReference type="Proteomes" id="UP001157915"/>
    </source>
</evidence>
<dbReference type="SUPFAM" id="SSF55874">
    <property type="entry name" value="ATPase domain of HSP90 chaperone/DNA topoisomerase II/histidine kinase"/>
    <property type="match status" value="1"/>
</dbReference>
<dbReference type="InterPro" id="IPR053159">
    <property type="entry name" value="Hybrid_Histidine_Kinase"/>
</dbReference>
<dbReference type="Gene3D" id="3.30.450.40">
    <property type="match status" value="1"/>
</dbReference>
<comment type="caution">
    <text evidence="2">The sequence shown here is derived from an EMBL/GenBank/DDBJ whole genome shotgun (WGS) entry which is preliminary data.</text>
</comment>
<dbReference type="PROSITE" id="PS50109">
    <property type="entry name" value="HIS_KIN"/>
    <property type="match status" value="1"/>
</dbReference>
<dbReference type="InterPro" id="IPR005467">
    <property type="entry name" value="His_kinase_dom"/>
</dbReference>
<evidence type="ECO:0000313" key="2">
    <source>
        <dbReference type="EMBL" id="SMP25205.1"/>
    </source>
</evidence>
<dbReference type="Gene3D" id="1.20.5.1930">
    <property type="match status" value="1"/>
</dbReference>
<dbReference type="Pfam" id="PF02518">
    <property type="entry name" value="HATPase_c"/>
    <property type="match status" value="1"/>
</dbReference>
<dbReference type="InterPro" id="IPR003594">
    <property type="entry name" value="HATPase_dom"/>
</dbReference>
<dbReference type="PANTHER" id="PTHR43642">
    <property type="entry name" value="HYBRID SIGNAL TRANSDUCTION HISTIDINE KINASE G"/>
    <property type="match status" value="1"/>
</dbReference>
<dbReference type="SMART" id="SM00387">
    <property type="entry name" value="HATPase_c"/>
    <property type="match status" value="1"/>
</dbReference>
<dbReference type="InterPro" id="IPR011712">
    <property type="entry name" value="Sig_transdc_His_kin_sub3_dim/P"/>
</dbReference>
<keyword evidence="3" id="KW-1185">Reference proteome</keyword>
<dbReference type="PANTHER" id="PTHR43642:SF1">
    <property type="entry name" value="HYBRID SIGNAL TRANSDUCTION HISTIDINE KINASE G"/>
    <property type="match status" value="1"/>
</dbReference>
<dbReference type="Gene3D" id="3.30.565.10">
    <property type="entry name" value="Histidine kinase-like ATPase, C-terminal domain"/>
    <property type="match status" value="1"/>
</dbReference>
<dbReference type="EMBL" id="FXUA01000004">
    <property type="protein sequence ID" value="SMP25205.1"/>
    <property type="molecule type" value="Genomic_DNA"/>
</dbReference>
<dbReference type="InterPro" id="IPR027417">
    <property type="entry name" value="P-loop_NTPase"/>
</dbReference>
<dbReference type="InterPro" id="IPR041664">
    <property type="entry name" value="AAA_16"/>
</dbReference>
<proteinExistence type="predicted"/>
<dbReference type="SUPFAM" id="SSF55781">
    <property type="entry name" value="GAF domain-like"/>
    <property type="match status" value="1"/>
</dbReference>
<dbReference type="Pfam" id="PF07730">
    <property type="entry name" value="HisKA_3"/>
    <property type="match status" value="1"/>
</dbReference>
<dbReference type="InterPro" id="IPR029016">
    <property type="entry name" value="GAF-like_dom_sf"/>
</dbReference>
<name>A0ABY1P2X5_9BACT</name>
<accession>A0ABY1P2X5</accession>
<dbReference type="Pfam" id="PF13185">
    <property type="entry name" value="GAF_2"/>
    <property type="match status" value="1"/>
</dbReference>
<reference evidence="2 3" key="1">
    <citation type="submission" date="2017-05" db="EMBL/GenBank/DDBJ databases">
        <authorList>
            <person name="Varghese N."/>
            <person name="Submissions S."/>
        </authorList>
    </citation>
    <scope>NUCLEOTIDE SEQUENCE [LARGE SCALE GENOMIC DNA]</scope>
    <source>
        <strain evidence="2 3">DSM 15360</strain>
    </source>
</reference>
<gene>
    <name evidence="2" type="ORF">SAMN06265367_104150</name>
</gene>
<dbReference type="SUPFAM" id="SSF52540">
    <property type="entry name" value="P-loop containing nucleoside triphosphate hydrolases"/>
    <property type="match status" value="1"/>
</dbReference>
<dbReference type="RefSeq" id="WP_283413265.1">
    <property type="nucleotide sequence ID" value="NZ_FXUA01000004.1"/>
</dbReference>
<feature type="domain" description="Histidine kinase" evidence="1">
    <location>
        <begin position="1185"/>
        <end position="1377"/>
    </location>
</feature>
<dbReference type="Pfam" id="PF13191">
    <property type="entry name" value="AAA_16"/>
    <property type="match status" value="1"/>
</dbReference>
<organism evidence="2 3">
    <name type="scientific">Algoriphagus winogradskyi</name>
    <dbReference type="NCBI Taxonomy" id="237017"/>
    <lineage>
        <taxon>Bacteria</taxon>
        <taxon>Pseudomonadati</taxon>
        <taxon>Bacteroidota</taxon>
        <taxon>Cytophagia</taxon>
        <taxon>Cytophagales</taxon>
        <taxon>Cyclobacteriaceae</taxon>
        <taxon>Algoriphagus</taxon>
    </lineage>
</organism>